<evidence type="ECO:0000313" key="11">
    <source>
        <dbReference type="EMBL" id="MVO78896.1"/>
    </source>
</evidence>
<protein>
    <submittedName>
        <fullName evidence="11">C-type cytochrome</fullName>
    </submittedName>
</protein>
<dbReference type="InterPro" id="IPR009056">
    <property type="entry name" value="Cyt_c-like_dom"/>
</dbReference>
<dbReference type="PRINTS" id="PR00605">
    <property type="entry name" value="CYTCHROMECIC"/>
</dbReference>
<keyword evidence="5 8" id="KW-0479">Metal-binding</keyword>
<evidence type="ECO:0000256" key="3">
    <source>
        <dbReference type="ARBA" id="ARBA00022617"/>
    </source>
</evidence>
<keyword evidence="6" id="KW-0249">Electron transport</keyword>
<evidence type="ECO:0000256" key="4">
    <source>
        <dbReference type="ARBA" id="ARBA00022660"/>
    </source>
</evidence>
<dbReference type="SUPFAM" id="SSF46626">
    <property type="entry name" value="Cytochrome c"/>
    <property type="match status" value="1"/>
</dbReference>
<dbReference type="GO" id="GO:0005506">
    <property type="term" value="F:iron ion binding"/>
    <property type="evidence" value="ECO:0007669"/>
    <property type="project" value="InterPro"/>
</dbReference>
<evidence type="ECO:0000256" key="5">
    <source>
        <dbReference type="ARBA" id="ARBA00022723"/>
    </source>
</evidence>
<evidence type="ECO:0000256" key="7">
    <source>
        <dbReference type="ARBA" id="ARBA00023004"/>
    </source>
</evidence>
<dbReference type="EMBL" id="WQMS01000016">
    <property type="protein sequence ID" value="MVO78896.1"/>
    <property type="molecule type" value="Genomic_DNA"/>
</dbReference>
<evidence type="ECO:0000256" key="6">
    <source>
        <dbReference type="ARBA" id="ARBA00022982"/>
    </source>
</evidence>
<organism evidence="11 12">
    <name type="scientific">Sphingomonas horti</name>
    <dbReference type="NCBI Taxonomy" id="2682842"/>
    <lineage>
        <taxon>Bacteria</taxon>
        <taxon>Pseudomonadati</taxon>
        <taxon>Pseudomonadota</taxon>
        <taxon>Alphaproteobacteria</taxon>
        <taxon>Sphingomonadales</taxon>
        <taxon>Sphingomonadaceae</taxon>
        <taxon>Sphingomonas</taxon>
    </lineage>
</organism>
<dbReference type="Pfam" id="PF13442">
    <property type="entry name" value="Cytochrome_CBB3"/>
    <property type="match status" value="1"/>
</dbReference>
<dbReference type="AlphaFoldDB" id="A0A6I4J3I9"/>
<feature type="compositionally biased region" description="Low complexity" evidence="9">
    <location>
        <begin position="168"/>
        <end position="178"/>
    </location>
</feature>
<dbReference type="PROSITE" id="PS51007">
    <property type="entry name" value="CYTC"/>
    <property type="match status" value="1"/>
</dbReference>
<evidence type="ECO:0000313" key="12">
    <source>
        <dbReference type="Proteomes" id="UP000441389"/>
    </source>
</evidence>
<reference evidence="11 12" key="1">
    <citation type="submission" date="2019-12" db="EMBL/GenBank/DDBJ databases">
        <authorList>
            <person name="Huq M.A."/>
        </authorList>
    </citation>
    <scope>NUCLEOTIDE SEQUENCE [LARGE SCALE GENOMIC DNA]</scope>
    <source>
        <strain evidence="11 12">MAH-20</strain>
    </source>
</reference>
<evidence type="ECO:0000256" key="9">
    <source>
        <dbReference type="SAM" id="MobiDB-lite"/>
    </source>
</evidence>
<dbReference type="Proteomes" id="UP000441389">
    <property type="component" value="Unassembled WGS sequence"/>
</dbReference>
<evidence type="ECO:0000259" key="10">
    <source>
        <dbReference type="PROSITE" id="PS51007"/>
    </source>
</evidence>
<keyword evidence="3 8" id="KW-0349">Heme</keyword>
<dbReference type="PANTHER" id="PTHR33751">
    <property type="entry name" value="CBB3-TYPE CYTOCHROME C OXIDASE SUBUNIT FIXP"/>
    <property type="match status" value="1"/>
</dbReference>
<comment type="caution">
    <text evidence="11">The sequence shown here is derived from an EMBL/GenBank/DDBJ whole genome shotgun (WGS) entry which is preliminary data.</text>
</comment>
<comment type="cofactor">
    <cofactor evidence="1">
        <name>heme c</name>
        <dbReference type="ChEBI" id="CHEBI:61717"/>
    </cofactor>
</comment>
<gene>
    <name evidence="11" type="ORF">GON01_13255</name>
</gene>
<dbReference type="InterPro" id="IPR050597">
    <property type="entry name" value="Cytochrome_c_Oxidase_Subunit"/>
</dbReference>
<dbReference type="PANTHER" id="PTHR33751:SF1">
    <property type="entry name" value="CBB3-TYPE CYTOCHROME C OXIDASE SUBUNIT FIXP"/>
    <property type="match status" value="1"/>
</dbReference>
<evidence type="ECO:0000256" key="1">
    <source>
        <dbReference type="ARBA" id="ARBA00001926"/>
    </source>
</evidence>
<sequence>MMILGLALLSGCDREAREVRGKPLPETAVAAQTSTLFPGGGSAGPEDPRAEMYAENAYHISEGGRLYRQMNCVGCHANGGGGMGPALMDDQWRYGGRMDQIVASIDQGRPNGMPSWRGKLTPTQMWQLAAYVRTLSANVPKDAAPSRNDTMSNIYPRTLAEPEPPSASDPAGAKGPAR</sequence>
<feature type="region of interest" description="Disordered" evidence="9">
    <location>
        <begin position="140"/>
        <end position="178"/>
    </location>
</feature>
<dbReference type="InterPro" id="IPR008168">
    <property type="entry name" value="Cyt_C_IC"/>
</dbReference>
<keyword evidence="7 8" id="KW-0408">Iron</keyword>
<feature type="domain" description="Cytochrome c" evidence="10">
    <location>
        <begin position="58"/>
        <end position="136"/>
    </location>
</feature>
<dbReference type="InterPro" id="IPR036909">
    <property type="entry name" value="Cyt_c-like_dom_sf"/>
</dbReference>
<dbReference type="Gene3D" id="1.10.760.10">
    <property type="entry name" value="Cytochrome c-like domain"/>
    <property type="match status" value="1"/>
</dbReference>
<dbReference type="GO" id="GO:0009055">
    <property type="term" value="F:electron transfer activity"/>
    <property type="evidence" value="ECO:0007669"/>
    <property type="project" value="InterPro"/>
</dbReference>
<dbReference type="RefSeq" id="WP_157027856.1">
    <property type="nucleotide sequence ID" value="NZ_WQMS01000016.1"/>
</dbReference>
<keyword evidence="4" id="KW-0679">Respiratory chain</keyword>
<keyword evidence="2" id="KW-0813">Transport</keyword>
<evidence type="ECO:0000256" key="8">
    <source>
        <dbReference type="PROSITE-ProRule" id="PRU00433"/>
    </source>
</evidence>
<dbReference type="GO" id="GO:0020037">
    <property type="term" value="F:heme binding"/>
    <property type="evidence" value="ECO:0007669"/>
    <property type="project" value="InterPro"/>
</dbReference>
<accession>A0A6I4J3I9</accession>
<proteinExistence type="predicted"/>
<evidence type="ECO:0000256" key="2">
    <source>
        <dbReference type="ARBA" id="ARBA00022448"/>
    </source>
</evidence>
<keyword evidence="12" id="KW-1185">Reference proteome</keyword>
<name>A0A6I4J3I9_9SPHN</name>